<feature type="compositionally biased region" description="Low complexity" evidence="1">
    <location>
        <begin position="543"/>
        <end position="554"/>
    </location>
</feature>
<organism evidence="2 3">
    <name type="scientific">Exserohilum turcicum (strain 28A)</name>
    <name type="common">Northern leaf blight fungus</name>
    <name type="synonym">Setosphaeria turcica</name>
    <dbReference type="NCBI Taxonomy" id="671987"/>
    <lineage>
        <taxon>Eukaryota</taxon>
        <taxon>Fungi</taxon>
        <taxon>Dikarya</taxon>
        <taxon>Ascomycota</taxon>
        <taxon>Pezizomycotina</taxon>
        <taxon>Dothideomycetes</taxon>
        <taxon>Pleosporomycetidae</taxon>
        <taxon>Pleosporales</taxon>
        <taxon>Pleosporineae</taxon>
        <taxon>Pleosporaceae</taxon>
        <taxon>Exserohilum</taxon>
    </lineage>
</organism>
<dbReference type="OrthoDB" id="25896at2759"/>
<feature type="region of interest" description="Disordered" evidence="1">
    <location>
        <begin position="279"/>
        <end position="311"/>
    </location>
</feature>
<dbReference type="HOGENOM" id="CLU_386336_0_0_1"/>
<feature type="compositionally biased region" description="Low complexity" evidence="1">
    <location>
        <begin position="475"/>
        <end position="489"/>
    </location>
</feature>
<protein>
    <recommendedName>
        <fullName evidence="4">C2H2-type domain-containing protein</fullName>
    </recommendedName>
</protein>
<accession>R0K3P4</accession>
<dbReference type="EMBL" id="KB908844">
    <property type="protein sequence ID" value="EOA82992.1"/>
    <property type="molecule type" value="Genomic_DNA"/>
</dbReference>
<feature type="compositionally biased region" description="Polar residues" evidence="1">
    <location>
        <begin position="464"/>
        <end position="474"/>
    </location>
</feature>
<dbReference type="RefSeq" id="XP_008029512.1">
    <property type="nucleotide sequence ID" value="XM_008031321.1"/>
</dbReference>
<evidence type="ECO:0000313" key="2">
    <source>
        <dbReference type="EMBL" id="EOA82992.1"/>
    </source>
</evidence>
<feature type="compositionally biased region" description="Polar residues" evidence="1">
    <location>
        <begin position="287"/>
        <end position="301"/>
    </location>
</feature>
<evidence type="ECO:0000256" key="1">
    <source>
        <dbReference type="SAM" id="MobiDB-lite"/>
    </source>
</evidence>
<feature type="region of interest" description="Disordered" evidence="1">
    <location>
        <begin position="538"/>
        <end position="561"/>
    </location>
</feature>
<evidence type="ECO:0000313" key="3">
    <source>
        <dbReference type="Proteomes" id="UP000016935"/>
    </source>
</evidence>
<gene>
    <name evidence="2" type="ORF">SETTUDRAFT_43771</name>
</gene>
<feature type="compositionally biased region" description="Polar residues" evidence="1">
    <location>
        <begin position="390"/>
        <end position="399"/>
    </location>
</feature>
<feature type="compositionally biased region" description="Low complexity" evidence="1">
    <location>
        <begin position="590"/>
        <end position="603"/>
    </location>
</feature>
<reference evidence="2 3" key="1">
    <citation type="journal article" date="2012" name="PLoS Pathog.">
        <title>Diverse lifestyles and strategies of plant pathogenesis encoded in the genomes of eighteen Dothideomycetes fungi.</title>
        <authorList>
            <person name="Ohm R.A."/>
            <person name="Feau N."/>
            <person name="Henrissat B."/>
            <person name="Schoch C.L."/>
            <person name="Horwitz B.A."/>
            <person name="Barry K.W."/>
            <person name="Condon B.J."/>
            <person name="Copeland A.C."/>
            <person name="Dhillon B."/>
            <person name="Glaser F."/>
            <person name="Hesse C.N."/>
            <person name="Kosti I."/>
            <person name="LaButti K."/>
            <person name="Lindquist E.A."/>
            <person name="Lucas S."/>
            <person name="Salamov A.A."/>
            <person name="Bradshaw R.E."/>
            <person name="Ciuffetti L."/>
            <person name="Hamelin R.C."/>
            <person name="Kema G.H.J."/>
            <person name="Lawrence C."/>
            <person name="Scott J.A."/>
            <person name="Spatafora J.W."/>
            <person name="Turgeon B.G."/>
            <person name="de Wit P.J.G.M."/>
            <person name="Zhong S."/>
            <person name="Goodwin S.B."/>
            <person name="Grigoriev I.V."/>
        </authorList>
    </citation>
    <scope>NUCLEOTIDE SEQUENCE [LARGE SCALE GENOMIC DNA]</scope>
    <source>
        <strain evidence="3">28A</strain>
    </source>
</reference>
<feature type="compositionally biased region" description="Low complexity" evidence="1">
    <location>
        <begin position="362"/>
        <end position="384"/>
    </location>
</feature>
<feature type="region of interest" description="Disordered" evidence="1">
    <location>
        <begin position="344"/>
        <end position="512"/>
    </location>
</feature>
<dbReference type="AlphaFoldDB" id="R0K3P4"/>
<reference evidence="2 3" key="2">
    <citation type="journal article" date="2013" name="PLoS Genet.">
        <title>Comparative genome structure, secondary metabolite, and effector coding capacity across Cochliobolus pathogens.</title>
        <authorList>
            <person name="Condon B.J."/>
            <person name="Leng Y."/>
            <person name="Wu D."/>
            <person name="Bushley K.E."/>
            <person name="Ohm R.A."/>
            <person name="Otillar R."/>
            <person name="Martin J."/>
            <person name="Schackwitz W."/>
            <person name="Grimwood J."/>
            <person name="MohdZainudin N."/>
            <person name="Xue C."/>
            <person name="Wang R."/>
            <person name="Manning V.A."/>
            <person name="Dhillon B."/>
            <person name="Tu Z.J."/>
            <person name="Steffenson B.J."/>
            <person name="Salamov A."/>
            <person name="Sun H."/>
            <person name="Lowry S."/>
            <person name="LaButti K."/>
            <person name="Han J."/>
            <person name="Copeland A."/>
            <person name="Lindquist E."/>
            <person name="Barry K."/>
            <person name="Schmutz J."/>
            <person name="Baker S.E."/>
            <person name="Ciuffetti L.M."/>
            <person name="Grigoriev I.V."/>
            <person name="Zhong S."/>
            <person name="Turgeon B.G."/>
        </authorList>
    </citation>
    <scope>NUCLEOTIDE SEQUENCE [LARGE SCALE GENOMIC DNA]</scope>
    <source>
        <strain evidence="3">28A</strain>
    </source>
</reference>
<feature type="compositionally biased region" description="Polar residues" evidence="1">
    <location>
        <begin position="496"/>
        <end position="507"/>
    </location>
</feature>
<proteinExistence type="predicted"/>
<dbReference type="eggNOG" id="ENOG502SPD8">
    <property type="taxonomic scope" value="Eukaryota"/>
</dbReference>
<evidence type="ECO:0008006" key="4">
    <source>
        <dbReference type="Google" id="ProtNLM"/>
    </source>
</evidence>
<sequence>MSGLEVVAAVAAVVSAFHGASELLQYIRKKHSARKSPNSAKQEREEQRLQESLVAARRQIVVRYEQDQLELGDEVRVGDDIARERLYHIALMLQAEIINSLKQAATSQVCVLDLRLLHEASVANRNETLVTLDELKQRLYFTRPMARQPRDLGEGSREWQSHVLAPTTKANRDSAYQLSDHYVSPVADYPPHSDYSATRHPSTDYPPLYGRDAPHLAPSAYGPAHPVDPNLAMALKGLPPNLPAAMMRDIQHVISSYRDLTLDGGAYPEQSRAYHAGYSERPEARDTSSYNHYSSDPTNTRFQKDAQHEHHHIPQAYSDQDAAHSSRSPAFKQDIFELHSEQYGGRPSLVAPNPYPQMQTRASTQNSQGSESSSASSAQSNFASPDRISPNPSHASSSRIAYAPPQHFPSSENGRIPSPLSKSYQADDDSYCDLPIPCSPHSSPEDREMPPPIPPLSPARNHRNASSGTFRQELSSTPSPTTHSSTKSPIHVPWPGTSQKQPPSTMQHAAPQRHPLTIEEEQALRDYYRLPKYSVSVTAGNASSSTPSTPSTPSHGREHARTYSGLSAITSAAASSLSSLSTLKPSRHLSITSSTASTESTTSIPIGILPGRRMRPIAPSTSHSGPAPAEAMMAGRPNKDNSYWGFCKGAWAVREDVRKGLAVRTQPCGYYTTRQLWGCKCCSFTGDLLKAPHPTKKSKQIDVVDDRIKLSQSGIRYRWIFLAKSHVKKKSMDATGEGSFGCILCCFQDRVSEVYCGVEALMNHIALVHVGEMSEQVRRKANCILGVVAGSDDDFDINVPIFGGMDDRSSR</sequence>
<dbReference type="Proteomes" id="UP000016935">
    <property type="component" value="Unassembled WGS sequence"/>
</dbReference>
<feature type="region of interest" description="Disordered" evidence="1">
    <location>
        <begin position="590"/>
        <end position="629"/>
    </location>
</feature>
<name>R0K3P4_EXST2</name>
<keyword evidence="3" id="KW-1185">Reference proteome</keyword>
<dbReference type="GeneID" id="19404871"/>